<feature type="region of interest" description="Disordered" evidence="1">
    <location>
        <begin position="398"/>
        <end position="468"/>
    </location>
</feature>
<dbReference type="PANTHER" id="PTHR45827:SF1">
    <property type="entry name" value="SORTING NEXIN"/>
    <property type="match status" value="1"/>
</dbReference>
<dbReference type="GeneID" id="37043050"/>
<feature type="compositionally biased region" description="Acidic residues" evidence="1">
    <location>
        <begin position="59"/>
        <end position="79"/>
    </location>
</feature>
<accession>A0A316YR40</accession>
<dbReference type="Pfam" id="PF10456">
    <property type="entry name" value="BAR_3_WASP_bdg"/>
    <property type="match status" value="1"/>
</dbReference>
<dbReference type="AlphaFoldDB" id="A0A316YR40"/>
<dbReference type="Pfam" id="PF00787">
    <property type="entry name" value="PX"/>
    <property type="match status" value="1"/>
</dbReference>
<dbReference type="STRING" id="215250.A0A316YR40"/>
<keyword evidence="4" id="KW-1185">Reference proteome</keyword>
<feature type="compositionally biased region" description="Polar residues" evidence="1">
    <location>
        <begin position="987"/>
        <end position="1001"/>
    </location>
</feature>
<feature type="domain" description="PX" evidence="2">
    <location>
        <begin position="617"/>
        <end position="762"/>
    </location>
</feature>
<dbReference type="GO" id="GO:0035091">
    <property type="term" value="F:phosphatidylinositol binding"/>
    <property type="evidence" value="ECO:0007669"/>
    <property type="project" value="InterPro"/>
</dbReference>
<feature type="compositionally biased region" description="Polar residues" evidence="1">
    <location>
        <begin position="498"/>
        <end position="523"/>
    </location>
</feature>
<name>A0A316YR40_9BASI</name>
<dbReference type="EMBL" id="KZ819635">
    <property type="protein sequence ID" value="PWN91759.1"/>
    <property type="molecule type" value="Genomic_DNA"/>
</dbReference>
<dbReference type="InterPro" id="IPR036871">
    <property type="entry name" value="PX_dom_sf"/>
</dbReference>
<dbReference type="PANTHER" id="PTHR45827">
    <property type="entry name" value="SORTING NEXIN"/>
    <property type="match status" value="1"/>
</dbReference>
<sequence>MRPAPPPKPSHLSVAITGTLSSDALRTYIRKQSTQTINSGKAPTPSTIRRLMDARDRDQDDDTNGYEDDDDDDDDDDDENVRWGTAKAAITPIKPAYANLADLFSPAHGEQQRQQHQTRAAMASTSSQATLKATNSSSIGGTGSFRTARGGSENGNGQRFSALGEEEMEAGILIEDCDVSTFRLSKPRSRAVLPASSVFDIERSREPSVVSNAAFFHDDKSNPVAGGQLMHARDGSRFERAGPSTKSPVAAQNSELPEPAANTVPSRQKNLLVAGPPPPRPSSMVFAPSQDEGSADDQAKDAPTPEICEPPAAGLNAGSSQVTQGGRSARALYAFAGEAHFNELGLRAGQVFEILNEDIGGGWSLAALQEDAGHWTKGLVPKGWYAYIQDFTLSPPTVEARKSSEPSPMSLDLEGPKTPQGNSHVGSSLHTMSPSTSSQEPAHSRNDSYLSPVQDWDRGRPASGIGEMSGSRLGAIQALNMVKSRSEGSQVRTRETQETISPANSTSSLPVSESGDTLASHASSMAEGAAPLVTPATTPGSPAPMMHREGSKKKATLLGGRSMNRFSPFVATGVEDYILFGSKAKIEQADGETARQKQFDIVTSPQGGPTWKSPGFGIYVEIHTPEVQVDERGREYIAFVVHASYTFFSEREQQDDIGLSEDPMADPTQRPASPTYMSSVYRRYNHFKWLSSHLSRVYPFFVLSLPPLPSANHVAGKAQRFEASFVEKRRRELQAWLVSVVRHPILRTDEAVRFFLETEHDGEEWAQGAKQINQRAAAAFTTDVFSKTLHPLFGVDSTEAAIEARQVAAFLSTYEKAMGADGTAPRGGVLGSWRDMREGGRISSDNYRNLSYALLRMMTGTALGAGTRPAASNGSALGSGVFPPMGNVGRRDEHGATNEQRAWCWRDGCGECKSLTKALQGTVDALQQVADLYDGHAHGVLHDEHDRLWNLSKAQSQHASLLEIHKATLAKYREATGEPDPLAEAEGSQTLSSETASTDEQMATRCETVLNMTMSEVDRVHRQRVEDWNGVGRSMLDGQIALYEDVLHTLREARTRFEEETKKTSASEATTTGEERVPILPSPFEMELGNPVQSAPLNLPSAMLMQPSKAVRPVSLAGEVLSDLFGGASAFRGPPTKTSSSLGQIDESGSGHSQQHESGSSMYFTIWR</sequence>
<dbReference type="PROSITE" id="PS50195">
    <property type="entry name" value="PX"/>
    <property type="match status" value="1"/>
</dbReference>
<dbReference type="GO" id="GO:0016197">
    <property type="term" value="P:endosomal transport"/>
    <property type="evidence" value="ECO:0007669"/>
    <property type="project" value="TreeGrafter"/>
</dbReference>
<dbReference type="Gene3D" id="2.30.30.40">
    <property type="entry name" value="SH3 Domains"/>
    <property type="match status" value="1"/>
</dbReference>
<dbReference type="GO" id="GO:0031410">
    <property type="term" value="C:cytoplasmic vesicle"/>
    <property type="evidence" value="ECO:0007669"/>
    <property type="project" value="TreeGrafter"/>
</dbReference>
<feature type="compositionally biased region" description="Low complexity" evidence="1">
    <location>
        <begin position="1147"/>
        <end position="1160"/>
    </location>
</feature>
<feature type="region of interest" description="Disordered" evidence="1">
    <location>
        <begin position="977"/>
        <end position="1001"/>
    </location>
</feature>
<reference evidence="3 4" key="1">
    <citation type="journal article" date="2018" name="Mol. Biol. Evol.">
        <title>Broad Genomic Sampling Reveals a Smut Pathogenic Ancestry of the Fungal Clade Ustilaginomycotina.</title>
        <authorList>
            <person name="Kijpornyongpan T."/>
            <person name="Mondo S.J."/>
            <person name="Barry K."/>
            <person name="Sandor L."/>
            <person name="Lee J."/>
            <person name="Lipzen A."/>
            <person name="Pangilinan J."/>
            <person name="LaButti K."/>
            <person name="Hainaut M."/>
            <person name="Henrissat B."/>
            <person name="Grigoriev I.V."/>
            <person name="Spatafora J.W."/>
            <person name="Aime M.C."/>
        </authorList>
    </citation>
    <scope>NUCLEOTIDE SEQUENCE [LARGE SCALE GENOMIC DNA]</scope>
    <source>
        <strain evidence="3 4">MCA 4198</strain>
    </source>
</reference>
<dbReference type="InParanoid" id="A0A316YR40"/>
<evidence type="ECO:0000256" key="1">
    <source>
        <dbReference type="SAM" id="MobiDB-lite"/>
    </source>
</evidence>
<dbReference type="InterPro" id="IPR036028">
    <property type="entry name" value="SH3-like_dom_sf"/>
</dbReference>
<organism evidence="3 4">
    <name type="scientific">Acaromyces ingoldii</name>
    <dbReference type="NCBI Taxonomy" id="215250"/>
    <lineage>
        <taxon>Eukaryota</taxon>
        <taxon>Fungi</taxon>
        <taxon>Dikarya</taxon>
        <taxon>Basidiomycota</taxon>
        <taxon>Ustilaginomycotina</taxon>
        <taxon>Exobasidiomycetes</taxon>
        <taxon>Exobasidiales</taxon>
        <taxon>Cryptobasidiaceae</taxon>
        <taxon>Acaromyces</taxon>
    </lineage>
</organism>
<dbReference type="GO" id="GO:0005886">
    <property type="term" value="C:plasma membrane"/>
    <property type="evidence" value="ECO:0007669"/>
    <property type="project" value="TreeGrafter"/>
</dbReference>
<feature type="compositionally biased region" description="Polar residues" evidence="1">
    <location>
        <begin position="244"/>
        <end position="255"/>
    </location>
</feature>
<feature type="region of interest" description="Disordered" evidence="1">
    <location>
        <begin position="483"/>
        <end position="551"/>
    </location>
</feature>
<feature type="compositionally biased region" description="Polar residues" evidence="1">
    <location>
        <begin position="126"/>
        <end position="139"/>
    </location>
</feature>
<feature type="region of interest" description="Disordered" evidence="1">
    <location>
        <begin position="1127"/>
        <end position="1160"/>
    </location>
</feature>
<feature type="region of interest" description="Disordered" evidence="1">
    <location>
        <begin position="238"/>
        <end position="321"/>
    </location>
</feature>
<dbReference type="SUPFAM" id="SSF64268">
    <property type="entry name" value="PX domain"/>
    <property type="match status" value="1"/>
</dbReference>
<dbReference type="OrthoDB" id="10254720at2759"/>
<feature type="region of interest" description="Disordered" evidence="1">
    <location>
        <begin position="126"/>
        <end position="159"/>
    </location>
</feature>
<feature type="compositionally biased region" description="Polar residues" evidence="1">
    <location>
        <begin position="31"/>
        <end position="47"/>
    </location>
</feature>
<dbReference type="InterPro" id="IPR001683">
    <property type="entry name" value="PX_dom"/>
</dbReference>
<feature type="region of interest" description="Disordered" evidence="1">
    <location>
        <begin position="31"/>
        <end position="80"/>
    </location>
</feature>
<proteinExistence type="predicted"/>
<dbReference type="RefSeq" id="XP_025378957.1">
    <property type="nucleotide sequence ID" value="XM_025521134.1"/>
</dbReference>
<protein>
    <submittedName>
        <fullName evidence="3">PX-domain-containing protein</fullName>
    </submittedName>
</protein>
<evidence type="ECO:0000313" key="4">
    <source>
        <dbReference type="Proteomes" id="UP000245768"/>
    </source>
</evidence>
<dbReference type="InterPro" id="IPR019497">
    <property type="entry name" value="Sorting_nexin_WASP-bd-dom"/>
</dbReference>
<dbReference type="SUPFAM" id="SSF50044">
    <property type="entry name" value="SH3-domain"/>
    <property type="match status" value="1"/>
</dbReference>
<dbReference type="Gene3D" id="3.30.1520.10">
    <property type="entry name" value="Phox-like domain"/>
    <property type="match status" value="1"/>
</dbReference>
<dbReference type="InterPro" id="IPR027267">
    <property type="entry name" value="AH/BAR_dom_sf"/>
</dbReference>
<feature type="compositionally biased region" description="Low complexity" evidence="1">
    <location>
        <begin position="427"/>
        <end position="438"/>
    </location>
</feature>
<evidence type="ECO:0000259" key="2">
    <source>
        <dbReference type="PROSITE" id="PS50195"/>
    </source>
</evidence>
<dbReference type="GO" id="GO:0097320">
    <property type="term" value="P:plasma membrane tubulation"/>
    <property type="evidence" value="ECO:0007669"/>
    <property type="project" value="TreeGrafter"/>
</dbReference>
<dbReference type="GO" id="GO:0006897">
    <property type="term" value="P:endocytosis"/>
    <property type="evidence" value="ECO:0007669"/>
    <property type="project" value="TreeGrafter"/>
</dbReference>
<dbReference type="SMART" id="SM00312">
    <property type="entry name" value="PX"/>
    <property type="match status" value="1"/>
</dbReference>
<gene>
    <name evidence="3" type="ORF">FA10DRAFT_265600</name>
</gene>
<dbReference type="Proteomes" id="UP000245768">
    <property type="component" value="Unassembled WGS sequence"/>
</dbReference>
<dbReference type="Gene3D" id="1.20.1270.60">
    <property type="entry name" value="Arfaptin homology (AH) domain/BAR domain"/>
    <property type="match status" value="1"/>
</dbReference>
<evidence type="ECO:0000313" key="3">
    <source>
        <dbReference type="EMBL" id="PWN91759.1"/>
    </source>
</evidence>